<evidence type="ECO:0000313" key="1">
    <source>
        <dbReference type="EMBL" id="JAA86225.1"/>
    </source>
</evidence>
<accession>S4PG13</accession>
<dbReference type="AlphaFoldDB" id="S4PG13"/>
<organism evidence="1">
    <name type="scientific">Pararge aegeria</name>
    <name type="common">speckled wood butterfly</name>
    <dbReference type="NCBI Taxonomy" id="116150"/>
    <lineage>
        <taxon>Eukaryota</taxon>
        <taxon>Metazoa</taxon>
        <taxon>Ecdysozoa</taxon>
        <taxon>Arthropoda</taxon>
        <taxon>Hexapoda</taxon>
        <taxon>Insecta</taxon>
        <taxon>Pterygota</taxon>
        <taxon>Neoptera</taxon>
        <taxon>Endopterygota</taxon>
        <taxon>Lepidoptera</taxon>
        <taxon>Glossata</taxon>
        <taxon>Ditrysia</taxon>
        <taxon>Papilionoidea</taxon>
        <taxon>Nymphalidae</taxon>
        <taxon>Satyrinae</taxon>
        <taxon>Satyrini</taxon>
        <taxon>Parargina</taxon>
        <taxon>Pararge</taxon>
    </lineage>
</organism>
<sequence>ISYKSENYKNVYRITVGHYGRLSQEYFFKSHSRMLFLIIPGVHSRLLSCSFQTAMMLPTLMLVSDCPGA</sequence>
<reference evidence="1" key="2">
    <citation type="submission" date="2013-05" db="EMBL/GenBank/DDBJ databases">
        <authorList>
            <person name="Carter J.-M."/>
            <person name="Baker S.C."/>
            <person name="Pink R."/>
            <person name="Carter D.R.F."/>
            <person name="Collins A."/>
            <person name="Tomlin J."/>
            <person name="Gibbs M."/>
            <person name="Breuker C.J."/>
        </authorList>
    </citation>
    <scope>NUCLEOTIDE SEQUENCE</scope>
    <source>
        <tissue evidence="1">Ovary</tissue>
    </source>
</reference>
<protein>
    <submittedName>
        <fullName evidence="1">Uncharacterized protein</fullName>
    </submittedName>
</protein>
<name>S4PG13_9NEOP</name>
<proteinExistence type="predicted"/>
<feature type="non-terminal residue" evidence="1">
    <location>
        <position position="1"/>
    </location>
</feature>
<dbReference type="EMBL" id="GAIX01006335">
    <property type="protein sequence ID" value="JAA86225.1"/>
    <property type="molecule type" value="Transcribed_RNA"/>
</dbReference>
<reference evidence="1" key="1">
    <citation type="journal article" date="2013" name="BMC Genomics">
        <title>Unscrambling butterfly oogenesis.</title>
        <authorList>
            <person name="Carter J.M."/>
            <person name="Baker S.C."/>
            <person name="Pink R."/>
            <person name="Carter D.R."/>
            <person name="Collins A."/>
            <person name="Tomlin J."/>
            <person name="Gibbs M."/>
            <person name="Breuker C.J."/>
        </authorList>
    </citation>
    <scope>NUCLEOTIDE SEQUENCE</scope>
    <source>
        <tissue evidence="1">Ovary</tissue>
    </source>
</reference>